<dbReference type="OrthoDB" id="4246007at2"/>
<keyword evidence="3" id="KW-0274">FAD</keyword>
<dbReference type="NCBIfam" id="NF046069">
    <property type="entry name" value="AkvoneHdxseRdmE"/>
    <property type="match status" value="1"/>
</dbReference>
<dbReference type="NCBIfam" id="NF046068">
    <property type="entry name" value="AkvoneHdxseDnrF"/>
    <property type="match status" value="1"/>
</dbReference>
<feature type="domain" description="FAD-binding" evidence="4">
    <location>
        <begin position="4"/>
        <end position="358"/>
    </location>
</feature>
<dbReference type="EMBL" id="CP002000">
    <property type="protein sequence ID" value="ADJ49635.1"/>
    <property type="molecule type" value="Genomic_DNA"/>
</dbReference>
<dbReference type="PANTHER" id="PTHR43004">
    <property type="entry name" value="TRK SYSTEM POTASSIUM UPTAKE PROTEIN"/>
    <property type="match status" value="1"/>
</dbReference>
<dbReference type="InterPro" id="IPR036188">
    <property type="entry name" value="FAD/NAD-bd_sf"/>
</dbReference>
<accession>A0A0H3DFD6</accession>
<evidence type="ECO:0000313" key="6">
    <source>
        <dbReference type="Proteomes" id="UP000000328"/>
    </source>
</evidence>
<protein>
    <submittedName>
        <fullName evidence="5">FAD-dependent oxidoreductase</fullName>
    </submittedName>
</protein>
<dbReference type="GeneID" id="92875552"/>
<dbReference type="InterPro" id="IPR002938">
    <property type="entry name" value="FAD-bd"/>
</dbReference>
<name>A0A0H3DFD6_AMYMU</name>
<dbReference type="PATRIC" id="fig|749927.5.peg.8241"/>
<evidence type="ECO:0000256" key="2">
    <source>
        <dbReference type="ARBA" id="ARBA00022630"/>
    </source>
</evidence>
<dbReference type="HOGENOM" id="CLU_009665_14_2_11"/>
<dbReference type="PANTHER" id="PTHR43004:SF19">
    <property type="entry name" value="BINDING MONOOXYGENASE, PUTATIVE (JCVI)-RELATED"/>
    <property type="match status" value="1"/>
</dbReference>
<dbReference type="InterPro" id="IPR050641">
    <property type="entry name" value="RIFMO-like"/>
</dbReference>
<dbReference type="GO" id="GO:0016709">
    <property type="term" value="F:oxidoreductase activity, acting on paired donors, with incorporation or reduction of molecular oxygen, NAD(P)H as one donor, and incorporation of one atom of oxygen"/>
    <property type="evidence" value="ECO:0007669"/>
    <property type="project" value="UniProtKB-ARBA"/>
</dbReference>
<dbReference type="GO" id="GO:0071949">
    <property type="term" value="F:FAD binding"/>
    <property type="evidence" value="ECO:0007669"/>
    <property type="project" value="InterPro"/>
</dbReference>
<dbReference type="Proteomes" id="UP000000328">
    <property type="component" value="Chromosome"/>
</dbReference>
<proteinExistence type="predicted"/>
<evidence type="ECO:0000259" key="4">
    <source>
        <dbReference type="Pfam" id="PF01494"/>
    </source>
</evidence>
<comment type="cofactor">
    <cofactor evidence="1">
        <name>FAD</name>
        <dbReference type="ChEBI" id="CHEBI:57692"/>
    </cofactor>
</comment>
<organism evidence="5 6">
    <name type="scientific">Amycolatopsis mediterranei (strain U-32)</name>
    <dbReference type="NCBI Taxonomy" id="749927"/>
    <lineage>
        <taxon>Bacteria</taxon>
        <taxon>Bacillati</taxon>
        <taxon>Actinomycetota</taxon>
        <taxon>Actinomycetes</taxon>
        <taxon>Pseudonocardiales</taxon>
        <taxon>Pseudonocardiaceae</taxon>
        <taxon>Amycolatopsis</taxon>
    </lineage>
</organism>
<sequence length="516" mass="54989">MSERVQVLVVGAGLGGLSASLFLAQAGVDVLTVERHAGTSIHSRAAGQSWRTMELFHWAGIDREVLAASPRASQGLRVTVATSLAGRVLHRLVQDGSEFDVSASTTLPAGMAGQDVVEPILLAHAEKAGARVVFRTELTDLTPDDGGVTATLRHRESGEETVVRADYVVAADGGRSGIRQRLGIGTTGLDALSHCLGVVFDADLGDRVQSGVSDLFYLQHPDFTAGFVTTDVPNRYVFAPDYFPDRGESPADFTHDRLVAMIRAATDLPDLDPEIVWTGSWEVAARLADRFRAGRVFLIGDAAKVTPPTGGMGGNTAVGDAADLAWKLAAVLRGEAGPALLDTYEAERKPIARMVIDTSLHNMKQRMHPDLDVSGLTKAEDQLSILLGFRYRSTAVLAEEPDDGERVEDVHAPTGRPGFRAPGLESTVDLIGRSWVLLCAGDGTRWQPAAADIAAELGVRLDCHVLDDAVFAARYGLSTGGASLVRPDGIVAWRSPEPAEDPAAELWRVLTAVLSR</sequence>
<dbReference type="RefSeq" id="WP_013229669.1">
    <property type="nucleotide sequence ID" value="NC_014318.1"/>
</dbReference>
<dbReference type="eggNOG" id="COG0654">
    <property type="taxonomic scope" value="Bacteria"/>
</dbReference>
<keyword evidence="2" id="KW-0285">Flavoprotein</keyword>
<dbReference type="Gene3D" id="3.40.30.120">
    <property type="match status" value="1"/>
</dbReference>
<dbReference type="AlphaFoldDB" id="A0A0H3DFD6"/>
<dbReference type="KEGG" id="amd:AMED_7930"/>
<evidence type="ECO:0000256" key="3">
    <source>
        <dbReference type="ARBA" id="ARBA00022827"/>
    </source>
</evidence>
<evidence type="ECO:0000256" key="1">
    <source>
        <dbReference type="ARBA" id="ARBA00001974"/>
    </source>
</evidence>
<dbReference type="Gene3D" id="3.30.9.10">
    <property type="entry name" value="D-Amino Acid Oxidase, subunit A, domain 2"/>
    <property type="match status" value="1"/>
</dbReference>
<reference evidence="5 6" key="1">
    <citation type="journal article" date="2010" name="Cell Res.">
        <title>Complete genome sequence of the rifamycin SV-producing Amycolatopsis mediterranei U32 revealed its genetic characteristics in phylogeny and metabolism.</title>
        <authorList>
            <person name="Zhao W."/>
            <person name="Zhong Y."/>
            <person name="Yuan H."/>
            <person name="Wang J."/>
            <person name="Zheng H."/>
            <person name="Wang Y."/>
            <person name="Cen X."/>
            <person name="Xu F."/>
            <person name="Bai J."/>
            <person name="Han X."/>
            <person name="Lu G."/>
            <person name="Zhu Y."/>
            <person name="Shao Z."/>
            <person name="Yan H."/>
            <person name="Li C."/>
            <person name="Peng N."/>
            <person name="Zhang Z."/>
            <person name="Zhang Y."/>
            <person name="Lin W."/>
            <person name="Fan Y."/>
            <person name="Qin Z."/>
            <person name="Hu Y."/>
            <person name="Zhu B."/>
            <person name="Wang S."/>
            <person name="Ding X."/>
            <person name="Zhao G.P."/>
        </authorList>
    </citation>
    <scope>NUCLEOTIDE SEQUENCE [LARGE SCALE GENOMIC DNA]</scope>
    <source>
        <strain evidence="6">U-32</strain>
    </source>
</reference>
<evidence type="ECO:0000313" key="5">
    <source>
        <dbReference type="EMBL" id="ADJ49635.1"/>
    </source>
</evidence>
<dbReference type="Gene3D" id="3.50.50.60">
    <property type="entry name" value="FAD/NAD(P)-binding domain"/>
    <property type="match status" value="1"/>
</dbReference>
<dbReference type="SUPFAM" id="SSF51905">
    <property type="entry name" value="FAD/NAD(P)-binding domain"/>
    <property type="match status" value="1"/>
</dbReference>
<dbReference type="PRINTS" id="PR00420">
    <property type="entry name" value="RNGMNOXGNASE"/>
</dbReference>
<gene>
    <name evidence="5" type="ordered locus">AMED_7930</name>
</gene>
<dbReference type="Pfam" id="PF21274">
    <property type="entry name" value="Rng_hyd_C"/>
    <property type="match status" value="1"/>
</dbReference>
<dbReference type="Pfam" id="PF01494">
    <property type="entry name" value="FAD_binding_3"/>
    <property type="match status" value="1"/>
</dbReference>